<dbReference type="RefSeq" id="WP_077379439.1">
    <property type="nucleotide sequence ID" value="NZ_FTPD01000021.1"/>
</dbReference>
<evidence type="ECO:0000313" key="3">
    <source>
        <dbReference type="Proteomes" id="UP000188388"/>
    </source>
</evidence>
<dbReference type="STRING" id="1631249.BQ8794_280076"/>
<dbReference type="Proteomes" id="UP000188388">
    <property type="component" value="Unassembled WGS sequence"/>
</dbReference>
<feature type="transmembrane region" description="Helical" evidence="1">
    <location>
        <begin position="280"/>
        <end position="309"/>
    </location>
</feature>
<feature type="transmembrane region" description="Helical" evidence="1">
    <location>
        <begin position="359"/>
        <end position="381"/>
    </location>
</feature>
<proteinExistence type="predicted"/>
<feature type="transmembrane region" description="Helical" evidence="1">
    <location>
        <begin position="220"/>
        <end position="238"/>
    </location>
</feature>
<evidence type="ECO:0008006" key="4">
    <source>
        <dbReference type="Google" id="ProtNLM"/>
    </source>
</evidence>
<keyword evidence="1" id="KW-0812">Transmembrane</keyword>
<accession>A0A1R3V8V7</accession>
<evidence type="ECO:0000256" key="1">
    <source>
        <dbReference type="SAM" id="Phobius"/>
    </source>
</evidence>
<feature type="transmembrane region" description="Helical" evidence="1">
    <location>
        <begin position="103"/>
        <end position="125"/>
    </location>
</feature>
<feature type="transmembrane region" description="Helical" evidence="1">
    <location>
        <begin position="180"/>
        <end position="208"/>
    </location>
</feature>
<sequence length="499" mass="55178">MNGIQATVATVATASSVNDALRARVMFCLLVAPLVAFALSAHTQAILQDPDSWWQVKVGLDLLASRTFPVVDSYSHTFAGQPWIAKEWLGQVFLALAYTASGWNGVAVLIISTIALTGALLSWYLSTWLRPMAAVGLALFAVAMISPIYTARPHIFTLPIIVIWTAMLFRAARNEHGPPLWLLALLVLWANLHATFTIGFVIAAFAGLDVLVRTRLSNPVLLGKWVAFGLLCPVVSLINPYGMKAILATFTVAYGNEAVPLIIEWKPFDASDQRFQELGILLFVFALLVSRLRIGWAKALFIVFALHIYLTHLRFMYLFFLLVPIVLAAEIAEQYPALSLAKWMSDRRDGLERFFAERFYRICGVAGVLLLGATAMLTSAYPVAPSQKTSAKDALAFVESHHLSGKVLNSYNFGGSLIFHGIKTFIDGRTDQLFLNGFTKTDAETGRSGGKPVLEAQLEKHAIDWALLTPDDSRIPFFDELGWKRAYADDYAVIYTRDR</sequence>
<name>A0A1R3V8V7_9HYPH</name>
<protein>
    <recommendedName>
        <fullName evidence="4">Glycosyltransferase RgtA/B/C/D-like domain-containing protein</fullName>
    </recommendedName>
</protein>
<dbReference type="EMBL" id="FTPD01000021">
    <property type="protein sequence ID" value="SIT56337.1"/>
    <property type="molecule type" value="Genomic_DNA"/>
</dbReference>
<feature type="transmembrane region" description="Helical" evidence="1">
    <location>
        <begin position="315"/>
        <end position="338"/>
    </location>
</feature>
<organism evidence="2 3">
    <name type="scientific">Mesorhizobium prunaredense</name>
    <dbReference type="NCBI Taxonomy" id="1631249"/>
    <lineage>
        <taxon>Bacteria</taxon>
        <taxon>Pseudomonadati</taxon>
        <taxon>Pseudomonadota</taxon>
        <taxon>Alphaproteobacteria</taxon>
        <taxon>Hyphomicrobiales</taxon>
        <taxon>Phyllobacteriaceae</taxon>
        <taxon>Mesorhizobium</taxon>
    </lineage>
</organism>
<reference evidence="3" key="1">
    <citation type="submission" date="2017-01" db="EMBL/GenBank/DDBJ databases">
        <authorList>
            <person name="Brunel B."/>
        </authorList>
    </citation>
    <scope>NUCLEOTIDE SEQUENCE [LARGE SCALE GENOMIC DNA]</scope>
</reference>
<evidence type="ECO:0000313" key="2">
    <source>
        <dbReference type="EMBL" id="SIT56337.1"/>
    </source>
</evidence>
<feature type="transmembrane region" description="Helical" evidence="1">
    <location>
        <begin position="132"/>
        <end position="149"/>
    </location>
</feature>
<feature type="transmembrane region" description="Helical" evidence="1">
    <location>
        <begin position="155"/>
        <end position="173"/>
    </location>
</feature>
<keyword evidence="1" id="KW-0472">Membrane</keyword>
<dbReference type="AlphaFoldDB" id="A0A1R3V8V7"/>
<gene>
    <name evidence="2" type="ORF">BQ8794_280076</name>
</gene>
<feature type="transmembrane region" description="Helical" evidence="1">
    <location>
        <begin position="25"/>
        <end position="47"/>
    </location>
</feature>
<keyword evidence="1" id="KW-1133">Transmembrane helix</keyword>
<keyword evidence="3" id="KW-1185">Reference proteome</keyword>